<feature type="coiled-coil region" evidence="1">
    <location>
        <begin position="2"/>
        <end position="40"/>
    </location>
</feature>
<dbReference type="EMBL" id="HBJA01065000">
    <property type="protein sequence ID" value="CAE0811778.1"/>
    <property type="molecule type" value="Transcribed_RNA"/>
</dbReference>
<evidence type="ECO:0000256" key="2">
    <source>
        <dbReference type="SAM" id="MobiDB-lite"/>
    </source>
</evidence>
<name>A0A6T1ZVB9_9EUGL</name>
<dbReference type="AlphaFoldDB" id="A0A6T1ZVB9"/>
<gene>
    <name evidence="3" type="ORF">EGYM00163_LOCUS22925</name>
    <name evidence="4" type="ORF">EGYM00163_LOCUS22926</name>
</gene>
<sequence length="471" mass="53068">MKPEIEEIYAELRAQYKHLLNELDQVCVQAASEINDIANEPYTPMAKMPAATQRELQHEVECVSQRVSQFTPQSNGLMPSLSPRSKKSATTQVGFATADLDETLFFLAFQSRKKTRMQELIEMFVKIMRDTIASPVLQRRTMALKKRINEPSSPKLTVELAMAKSLRLQDFLHSGNYKGPSVSDRSFGVELPSLTPPTPPQGQSHSSAVTLAGNSQLVGSPISSSPNYQPAREVVSPPQFEVSANISADDQSHFGDNDQLAADSQFHCTHSSWNLDSTPSKRLRHTSDSLLALKAPVAATKKLKPDTVFQALCDWRERTHRKLALSQEEYCIFYMGAWIALQHGVTTVPQAIHHAERVVSEAGTTIFGLEKIGVRTYTPYYDNDGSKRKVDSLLLQTIQENVWDVLKTCMPLNRLEHDGTWASEQDSPAKRKCYCTLADFQKHVQKFERREHRDYGPMFGRRALNIQKYLV</sequence>
<accession>A0A6T1ZVB9</accession>
<feature type="region of interest" description="Disordered" evidence="2">
    <location>
        <begin position="188"/>
        <end position="207"/>
    </location>
</feature>
<evidence type="ECO:0000256" key="1">
    <source>
        <dbReference type="SAM" id="Coils"/>
    </source>
</evidence>
<evidence type="ECO:0000313" key="3">
    <source>
        <dbReference type="EMBL" id="CAE0811777.1"/>
    </source>
</evidence>
<reference evidence="4" key="1">
    <citation type="submission" date="2021-01" db="EMBL/GenBank/DDBJ databases">
        <authorList>
            <person name="Corre E."/>
            <person name="Pelletier E."/>
            <person name="Niang G."/>
            <person name="Scheremetjew M."/>
            <person name="Finn R."/>
            <person name="Kale V."/>
            <person name="Holt S."/>
            <person name="Cochrane G."/>
            <person name="Meng A."/>
            <person name="Brown T."/>
            <person name="Cohen L."/>
        </authorList>
    </citation>
    <scope>NUCLEOTIDE SEQUENCE</scope>
    <source>
        <strain evidence="4">CCMP1594</strain>
    </source>
</reference>
<protein>
    <submittedName>
        <fullName evidence="4">Uncharacterized protein</fullName>
    </submittedName>
</protein>
<dbReference type="EMBL" id="HBJA01064999">
    <property type="protein sequence ID" value="CAE0811777.1"/>
    <property type="molecule type" value="Transcribed_RNA"/>
</dbReference>
<proteinExistence type="predicted"/>
<keyword evidence="1" id="KW-0175">Coiled coil</keyword>
<evidence type="ECO:0000313" key="4">
    <source>
        <dbReference type="EMBL" id="CAE0811778.1"/>
    </source>
</evidence>
<organism evidence="4">
    <name type="scientific">Eutreptiella gymnastica</name>
    <dbReference type="NCBI Taxonomy" id="73025"/>
    <lineage>
        <taxon>Eukaryota</taxon>
        <taxon>Discoba</taxon>
        <taxon>Euglenozoa</taxon>
        <taxon>Euglenida</taxon>
        <taxon>Spirocuta</taxon>
        <taxon>Euglenophyceae</taxon>
        <taxon>Eutreptiales</taxon>
        <taxon>Eutreptiaceae</taxon>
        <taxon>Eutreptiella</taxon>
    </lineage>
</organism>